<sequence length="907" mass="104876">MPRKSLMKCYFGCTVDGPLHRFPKWQFQHEEKFNSWKAVLSSTTQEYGNEYIYNNVRLCYRHFEKYFQLPSHRLTGNAVPTLHLTAKGLQAQALGSVVATSTSTPHSSLMEPQQVVLNNPAEEQVTLTTATTLPATNYDFLLNVSNKVPKYRGVHGASLVTSHKSRGLVKKIDSLKETITKLRKKCETQTQMIRMAGRISKSKAFLEVIEQFPEPMKIFMTMQLKHGKRPRGRKYSLKEKILCLTILKQSPKGYNLLKKLFVLPSKRTLQTLLSYVVMKPGINLHIIENLKKAVRKLPMEKRLCSLIFDEVALSPGLYYNTSCKEIIGFEDFGYKKTKKIADHALVIMIKSIKGKFKQPISFTFCQSATKKDDLKILIKESIRAISSTGLKIICTVCDQSTTNMSTIKSLHEDTVQEYVKKGEEFKSDSFEVDGIKIFPLFDPPHLLKGIRNNLLLKNLRFIENGIVKVGKWEHLLMFMEKDDEEDELRLVNKLTDSHVIKEKIPKMKVKYAAQVFSQRLSNAIKFCTKHGILPKECEDTADLLRIMDQLFDSFNGHNYKDSSKKFRCCLKNGSPHFKLWEQVLPVLRSMGYEKKKKNGTTVYEKVPSIKNFIHNIRIYREMWTFLQNNFNVTSLLPRNLNQDPLENFFCKIRSNGVRNTNPTCDQFINSYKTLIINSFGTPHSVNANCEDDNNVLFKSMENFLQKETCADKNESRKNVQSINLLLEELETPIQPSQETGKNFINKETKKYVAGWILKKARIVFKKCPVCTESLISKKKQDASYIYERDYTKKSLHYPSNEFSILMKDVFHSIARCMQESPESRLLANEIKFHIEMYCDFNIVLKCPTHFSKLKEFIIALSIKLIVNSWCMGVNKILKGKMAKFNENDFIKTHAYQYYKIHSKYKSK</sequence>
<dbReference type="PANTHER" id="PTHR47577:SF2">
    <property type="entry name" value="THAP DOMAIN CONTAINING 9"/>
    <property type="match status" value="1"/>
</dbReference>
<keyword evidence="4 5" id="KW-0238">DNA-binding</keyword>
<dbReference type="SMART" id="SM00980">
    <property type="entry name" value="THAP"/>
    <property type="match status" value="1"/>
</dbReference>
<dbReference type="PANTHER" id="PTHR47577">
    <property type="entry name" value="THAP DOMAIN-CONTAINING PROTEIN 6"/>
    <property type="match status" value="1"/>
</dbReference>
<feature type="domain" description="THAP-type" evidence="7">
    <location>
        <begin position="1"/>
        <end position="83"/>
    </location>
</feature>
<evidence type="ECO:0000259" key="7">
    <source>
        <dbReference type="PROSITE" id="PS50950"/>
    </source>
</evidence>
<proteinExistence type="predicted"/>
<evidence type="ECO:0000256" key="4">
    <source>
        <dbReference type="ARBA" id="ARBA00023125"/>
    </source>
</evidence>
<dbReference type="InterPro" id="IPR048366">
    <property type="entry name" value="TNP-like_GBD"/>
</dbReference>
<dbReference type="Pfam" id="PF21788">
    <property type="entry name" value="TNP-like_GBD"/>
    <property type="match status" value="1"/>
</dbReference>
<keyword evidence="2 5" id="KW-0863">Zinc-finger</keyword>
<dbReference type="InterPro" id="IPR048367">
    <property type="entry name" value="TNP-like_RNaseH_C"/>
</dbReference>
<dbReference type="InterPro" id="IPR006612">
    <property type="entry name" value="THAP_Znf"/>
</dbReference>
<evidence type="ECO:0000256" key="6">
    <source>
        <dbReference type="SAM" id="Coils"/>
    </source>
</evidence>
<keyword evidence="8" id="KW-1185">Reference proteome</keyword>
<name>A0ABM3LPE0_BICAN</name>
<dbReference type="GeneID" id="112047570"/>
<dbReference type="SUPFAM" id="SSF57716">
    <property type="entry name" value="Glucocorticoid receptor-like (DNA-binding domain)"/>
    <property type="match status" value="1"/>
</dbReference>
<dbReference type="Pfam" id="PF21789">
    <property type="entry name" value="TNP-like_RNaseH_C"/>
    <property type="match status" value="1"/>
</dbReference>
<accession>A0ABM3LPE0</accession>
<gene>
    <name evidence="9" type="primary">LOC112047570</name>
</gene>
<keyword evidence="1" id="KW-0479">Metal-binding</keyword>
<evidence type="ECO:0000256" key="1">
    <source>
        <dbReference type="ARBA" id="ARBA00022723"/>
    </source>
</evidence>
<organism evidence="8 9">
    <name type="scientific">Bicyclus anynana</name>
    <name type="common">Squinting bush brown butterfly</name>
    <dbReference type="NCBI Taxonomy" id="110368"/>
    <lineage>
        <taxon>Eukaryota</taxon>
        <taxon>Metazoa</taxon>
        <taxon>Ecdysozoa</taxon>
        <taxon>Arthropoda</taxon>
        <taxon>Hexapoda</taxon>
        <taxon>Insecta</taxon>
        <taxon>Pterygota</taxon>
        <taxon>Neoptera</taxon>
        <taxon>Endopterygota</taxon>
        <taxon>Lepidoptera</taxon>
        <taxon>Glossata</taxon>
        <taxon>Ditrysia</taxon>
        <taxon>Papilionoidea</taxon>
        <taxon>Nymphalidae</taxon>
        <taxon>Satyrinae</taxon>
        <taxon>Satyrini</taxon>
        <taxon>Mycalesina</taxon>
        <taxon>Bicyclus</taxon>
    </lineage>
</organism>
<evidence type="ECO:0000256" key="2">
    <source>
        <dbReference type="ARBA" id="ARBA00022771"/>
    </source>
</evidence>
<dbReference type="InterPro" id="IPR048365">
    <property type="entry name" value="TNP-like_RNaseH_N"/>
</dbReference>
<dbReference type="Proteomes" id="UP001652582">
    <property type="component" value="Chromosome 13"/>
</dbReference>
<reference evidence="9" key="1">
    <citation type="submission" date="2025-08" db="UniProtKB">
        <authorList>
            <consortium name="RefSeq"/>
        </authorList>
    </citation>
    <scope>IDENTIFICATION</scope>
</reference>
<dbReference type="PROSITE" id="PS50950">
    <property type="entry name" value="ZF_THAP"/>
    <property type="match status" value="1"/>
</dbReference>
<dbReference type="Pfam" id="PF21787">
    <property type="entry name" value="TNP-like_RNaseH_N"/>
    <property type="match status" value="1"/>
</dbReference>
<feature type="coiled-coil region" evidence="6">
    <location>
        <begin position="165"/>
        <end position="192"/>
    </location>
</feature>
<evidence type="ECO:0000256" key="3">
    <source>
        <dbReference type="ARBA" id="ARBA00022833"/>
    </source>
</evidence>
<evidence type="ECO:0000313" key="9">
    <source>
        <dbReference type="RefSeq" id="XP_052740943.1"/>
    </source>
</evidence>
<evidence type="ECO:0000256" key="5">
    <source>
        <dbReference type="PROSITE-ProRule" id="PRU00309"/>
    </source>
</evidence>
<dbReference type="RefSeq" id="XP_052740943.1">
    <property type="nucleotide sequence ID" value="XM_052884983.1"/>
</dbReference>
<protein>
    <submittedName>
        <fullName evidence="9">Uncharacterized protein LOC112047570 isoform X1</fullName>
    </submittedName>
</protein>
<keyword evidence="6" id="KW-0175">Coiled coil</keyword>
<dbReference type="Pfam" id="PF05485">
    <property type="entry name" value="THAP"/>
    <property type="match status" value="1"/>
</dbReference>
<keyword evidence="3" id="KW-0862">Zinc</keyword>
<evidence type="ECO:0000313" key="8">
    <source>
        <dbReference type="Proteomes" id="UP001652582"/>
    </source>
</evidence>